<dbReference type="SUPFAM" id="SSF49785">
    <property type="entry name" value="Galactose-binding domain-like"/>
    <property type="match status" value="1"/>
</dbReference>
<sequence>MHASIFIYTLLTCAHALPATVSGTSNGLAQGSFATPAVAVKPKFRYWLPDASIDPAGFADDIAQLAKRGAGGTELLNYFYLPTSTAPSNWDIYGYGAPGYSKTIKVALEAHRDAGILFDYAHSANGCVPAKKGNPGLSWQLNYYSTTHIGDFSGTVPGWGKGDFVGATTFAVTVVGTHPPEFHGPFGWGGSYPQYTIANSSLADVTDLVDSKGFISISPKETPDSQYYVIQAYYAVQPLERELAAWNSNPQTIFQNGSVAVDHFSAVGAKVITDFMEDYVLLDGNKELFQQVGKNIWEDSLEIAGDTYWTPGLLGKFEAKYGYSLRPYIPLIVGRNGYMTRSPKNIYVLDTEDMGEGFLADFRDLLSSLSKEYTDHIQKWSHDVLGMDFSSQIGYNMPVDMLQTVPDIDLPEAETLSFSNQIDSYLQVAGPADLSGKQVVSVELGADWHQAYYQSWERLLFDAKHAFAGGINQVVIHGAIYSHNFTNTTWPGYTTHGYDYAGQHSRHQPAWDVGYEEALGYLARVQWILQSGVPKVDLIFWDKQSAQDAYPQPLYWSDDLTKAGFTYEYLSPANFALDKAVVRNKVFAPDAQAAKALILRGNDTLTPEGVQSLEGYAAAGLPVVISGGLPSKYASGSQRAVSEAKRTLKGLLDYSNVYQVPLQGLAASIQSIGITPRVHVQSDGSWYTRWRETSSGDIYIWIYNDGSDSTGSLTFKASGTPYFLNAWTGQQELIVEYNTNRGTTMIPFALKKHESRIVKFSKRERLLRHVTGSSDAVLGFNVQQSGALIQAKIAHSSSSSSVSTSFGKPQTFRTTGVQPAYSLSNWSLTIEHWGPPDNPYNLDEDAQKTNSTVQIAGPSLKSWKDLGFPEASGVGYYQATFEWSPSAHYLTGGGAFLHLPPVSDGALGTLNGKNLPAFDITNPTVDLKPYLKKGVNVLELKVSSTLKNALRPIWDSLRTAGGGVALSWNATAALGFGLQDYGLIGEVRIVPYGLVRVL</sequence>
<evidence type="ECO:0008006" key="4">
    <source>
        <dbReference type="Google" id="ProtNLM"/>
    </source>
</evidence>
<evidence type="ECO:0000313" key="3">
    <source>
        <dbReference type="Proteomes" id="UP000654913"/>
    </source>
</evidence>
<dbReference type="KEGG" id="apuu:APUU_60780A"/>
<feature type="chain" id="PRO_5031562540" description="Secreted protein" evidence="1">
    <location>
        <begin position="17"/>
        <end position="998"/>
    </location>
</feature>
<keyword evidence="1" id="KW-0732">Signal</keyword>
<dbReference type="PANTHER" id="PTHR36848:SF2">
    <property type="entry name" value="SECRETED PROTEIN"/>
    <property type="match status" value="1"/>
</dbReference>
<evidence type="ECO:0000313" key="2">
    <source>
        <dbReference type="EMBL" id="BCS27732.1"/>
    </source>
</evidence>
<accession>A0A7R8AR57</accession>
<dbReference type="Pfam" id="PF17132">
    <property type="entry name" value="Glyco_hydro_106"/>
    <property type="match status" value="1"/>
</dbReference>
<dbReference type="OrthoDB" id="2588159at2759"/>
<dbReference type="EMBL" id="AP024448">
    <property type="protein sequence ID" value="BCS27732.1"/>
    <property type="molecule type" value="Genomic_DNA"/>
</dbReference>
<protein>
    <recommendedName>
        <fullName evidence="4">Secreted protein</fullName>
    </recommendedName>
</protein>
<dbReference type="RefSeq" id="XP_041559926.1">
    <property type="nucleotide sequence ID" value="XM_041694058.1"/>
</dbReference>
<dbReference type="AlphaFoldDB" id="A0A7R8AR57"/>
<reference evidence="2" key="2">
    <citation type="submission" date="2021-02" db="EMBL/GenBank/DDBJ databases">
        <title>Aspergillus puulaauensis MK2 genome sequence.</title>
        <authorList>
            <person name="Futagami T."/>
            <person name="Mori K."/>
            <person name="Kadooka C."/>
            <person name="Tanaka T."/>
        </authorList>
    </citation>
    <scope>NUCLEOTIDE SEQUENCE</scope>
    <source>
        <strain evidence="2">MK2</strain>
    </source>
</reference>
<keyword evidence="3" id="KW-1185">Reference proteome</keyword>
<dbReference type="InterPro" id="IPR008979">
    <property type="entry name" value="Galactose-bd-like_sf"/>
</dbReference>
<dbReference type="Gene3D" id="2.60.120.260">
    <property type="entry name" value="Galactose-binding domain-like"/>
    <property type="match status" value="1"/>
</dbReference>
<dbReference type="PANTHER" id="PTHR36848">
    <property type="entry name" value="DNA-BINDING PROTEIN (PUTATIVE SECRETED PROTEIN)-RELATED"/>
    <property type="match status" value="1"/>
</dbReference>
<dbReference type="Proteomes" id="UP000654913">
    <property type="component" value="Chromosome 6"/>
</dbReference>
<proteinExistence type="predicted"/>
<gene>
    <name evidence="2" type="ORF">APUU_60780A</name>
</gene>
<evidence type="ECO:0000256" key="1">
    <source>
        <dbReference type="SAM" id="SignalP"/>
    </source>
</evidence>
<name>A0A7R8AR57_9EURO</name>
<organism evidence="2 3">
    <name type="scientific">Aspergillus puulaauensis</name>
    <dbReference type="NCBI Taxonomy" id="1220207"/>
    <lineage>
        <taxon>Eukaryota</taxon>
        <taxon>Fungi</taxon>
        <taxon>Dikarya</taxon>
        <taxon>Ascomycota</taxon>
        <taxon>Pezizomycotina</taxon>
        <taxon>Eurotiomycetes</taxon>
        <taxon>Eurotiomycetidae</taxon>
        <taxon>Eurotiales</taxon>
        <taxon>Aspergillaceae</taxon>
        <taxon>Aspergillus</taxon>
    </lineage>
</organism>
<dbReference type="InterPro" id="IPR053161">
    <property type="entry name" value="Ulvan_degrading_GH"/>
</dbReference>
<feature type="signal peptide" evidence="1">
    <location>
        <begin position="1"/>
        <end position="16"/>
    </location>
</feature>
<reference evidence="2" key="1">
    <citation type="submission" date="2021-01" db="EMBL/GenBank/DDBJ databases">
        <authorList>
            <consortium name="Aspergillus puulaauensis MK2 genome sequencing consortium"/>
            <person name="Kazuki M."/>
            <person name="Futagami T."/>
        </authorList>
    </citation>
    <scope>NUCLEOTIDE SEQUENCE</scope>
    <source>
        <strain evidence="2">MK2</strain>
    </source>
</reference>
<dbReference type="GeneID" id="64977737"/>